<dbReference type="Proteomes" id="UP000183376">
    <property type="component" value="Chromosome I"/>
</dbReference>
<name>A0A1G9W3K7_ALLAB</name>
<keyword evidence="3" id="KW-1185">Reference proteome</keyword>
<evidence type="ECO:0000313" key="3">
    <source>
        <dbReference type="Proteomes" id="UP000183376"/>
    </source>
</evidence>
<dbReference type="GO" id="GO:0016765">
    <property type="term" value="F:transferase activity, transferring alkyl or aryl (other than methyl) groups"/>
    <property type="evidence" value="ECO:0007669"/>
    <property type="project" value="InterPro"/>
</dbReference>
<dbReference type="InterPro" id="IPR033964">
    <property type="entry name" value="ABBA"/>
</dbReference>
<evidence type="ECO:0000256" key="1">
    <source>
        <dbReference type="ARBA" id="ARBA00022679"/>
    </source>
</evidence>
<dbReference type="STRING" id="211114.SAMN04489726_3379"/>
<dbReference type="SFLD" id="SFLDG01162">
    <property type="entry name" value="I"/>
    <property type="match status" value="1"/>
</dbReference>
<dbReference type="OrthoDB" id="513465at2"/>
<reference evidence="2 3" key="1">
    <citation type="submission" date="2016-10" db="EMBL/GenBank/DDBJ databases">
        <authorList>
            <person name="de Groot N.N."/>
        </authorList>
    </citation>
    <scope>NUCLEOTIDE SEQUENCE [LARGE SCALE GENOMIC DNA]</scope>
    <source>
        <strain evidence="2 3">DSM 44149</strain>
    </source>
</reference>
<dbReference type="GO" id="GO:0009820">
    <property type="term" value="P:alkaloid metabolic process"/>
    <property type="evidence" value="ECO:0007669"/>
    <property type="project" value="InterPro"/>
</dbReference>
<keyword evidence="1 2" id="KW-0808">Transferase</keyword>
<dbReference type="AlphaFoldDB" id="A0A1G9W3K7"/>
<accession>A0A1G9W3K7</accession>
<dbReference type="SFLD" id="SFLDS00036">
    <property type="entry name" value="Aromatic_Prenyltransferase"/>
    <property type="match status" value="1"/>
</dbReference>
<dbReference type="EMBL" id="LT629701">
    <property type="protein sequence ID" value="SDM79109.1"/>
    <property type="molecule type" value="Genomic_DNA"/>
</dbReference>
<dbReference type="Pfam" id="PF11991">
    <property type="entry name" value="Trp_DMAT"/>
    <property type="match status" value="1"/>
</dbReference>
<evidence type="ECO:0000313" key="2">
    <source>
        <dbReference type="EMBL" id="SDM79109.1"/>
    </source>
</evidence>
<protein>
    <submittedName>
        <fullName evidence="2">Aromatic prenyltransferase, DMATS type</fullName>
    </submittedName>
</protein>
<organism evidence="2 3">
    <name type="scientific">Allokutzneria albata</name>
    <name type="common">Kibdelosporangium albatum</name>
    <dbReference type="NCBI Taxonomy" id="211114"/>
    <lineage>
        <taxon>Bacteria</taxon>
        <taxon>Bacillati</taxon>
        <taxon>Actinomycetota</taxon>
        <taxon>Actinomycetes</taxon>
        <taxon>Pseudonocardiales</taxon>
        <taxon>Pseudonocardiaceae</taxon>
        <taxon>Allokutzneria</taxon>
    </lineage>
</organism>
<proteinExistence type="predicted"/>
<gene>
    <name evidence="2" type="ORF">SAMN04489726_3379</name>
</gene>
<dbReference type="eggNOG" id="COG5424">
    <property type="taxonomic scope" value="Bacteria"/>
</dbReference>
<sequence>MDLSAMSLSEYAREQLRSMHRAVGLGDVPGELLGPIGTMLGPGGSRLLSEPPLWSSELSDDKTPIEFSIAFEGEQTPTVRLCVEPMAESPSHAANVQISKEILQLYSERFSFSLDQFDQVSELFLDPGLAGRFAIWVSVVLKRNDTPTFKVYFTPDQQALAVAPALIEQALARLGFPEAFAPLRRHALRPEPGLDQFTFFSLDLGERLRSRVKVYASHFAADVTDIERAGRVARGVEPGRLRDFCYLVGGGPGPFAARPLISSYAFVEGDTDRPSGYTLHLPIRDYVTDDQQSRARVNALLSQHGFPTAPFERALGVAARRPLEGGVGMIPYASLRLGLVRPGVTIYLSSELYETVRPRSWRALADNYSRSTVVPTGRIPEDLSLNSVK</sequence>
<dbReference type="InterPro" id="IPR017795">
    <property type="entry name" value="ABBA_NscD-like"/>
</dbReference>